<evidence type="ECO:0000256" key="1">
    <source>
        <dbReference type="ARBA" id="ARBA00004651"/>
    </source>
</evidence>
<evidence type="ECO:0000313" key="11">
    <source>
        <dbReference type="Proteomes" id="UP000658656"/>
    </source>
</evidence>
<feature type="domain" description="Glycosyltransferase RgtA/B/C/D-like" evidence="9">
    <location>
        <begin position="49"/>
        <end position="208"/>
    </location>
</feature>
<dbReference type="GO" id="GO:0016763">
    <property type="term" value="F:pentosyltransferase activity"/>
    <property type="evidence" value="ECO:0007669"/>
    <property type="project" value="TreeGrafter"/>
</dbReference>
<reference evidence="10" key="2">
    <citation type="submission" date="2020-09" db="EMBL/GenBank/DDBJ databases">
        <authorList>
            <person name="Sun Q."/>
            <person name="Zhou Y."/>
        </authorList>
    </citation>
    <scope>NUCLEOTIDE SEQUENCE</scope>
    <source>
        <strain evidence="10">CGMCC 4.7679</strain>
    </source>
</reference>
<dbReference type="GO" id="GO:0009103">
    <property type="term" value="P:lipopolysaccharide biosynthetic process"/>
    <property type="evidence" value="ECO:0007669"/>
    <property type="project" value="UniProtKB-ARBA"/>
</dbReference>
<organism evidence="10 11">
    <name type="scientific">Amycolatopsis bartoniae</name>
    <dbReference type="NCBI Taxonomy" id="941986"/>
    <lineage>
        <taxon>Bacteria</taxon>
        <taxon>Bacillati</taxon>
        <taxon>Actinomycetota</taxon>
        <taxon>Actinomycetes</taxon>
        <taxon>Pseudonocardiales</taxon>
        <taxon>Pseudonocardiaceae</taxon>
        <taxon>Amycolatopsis</taxon>
    </lineage>
</organism>
<keyword evidence="4" id="KW-0808">Transferase</keyword>
<feature type="transmembrane region" description="Helical" evidence="8">
    <location>
        <begin position="70"/>
        <end position="88"/>
    </location>
</feature>
<protein>
    <recommendedName>
        <fullName evidence="9">Glycosyltransferase RgtA/B/C/D-like domain-containing protein</fullName>
    </recommendedName>
</protein>
<proteinExistence type="predicted"/>
<evidence type="ECO:0000259" key="9">
    <source>
        <dbReference type="Pfam" id="PF13231"/>
    </source>
</evidence>
<dbReference type="EMBL" id="BNAV01000005">
    <property type="protein sequence ID" value="GHF62269.1"/>
    <property type="molecule type" value="Genomic_DNA"/>
</dbReference>
<evidence type="ECO:0000256" key="2">
    <source>
        <dbReference type="ARBA" id="ARBA00022475"/>
    </source>
</evidence>
<keyword evidence="2" id="KW-1003">Cell membrane</keyword>
<dbReference type="OrthoDB" id="5166595at2"/>
<evidence type="ECO:0000256" key="5">
    <source>
        <dbReference type="ARBA" id="ARBA00022692"/>
    </source>
</evidence>
<reference evidence="10" key="1">
    <citation type="journal article" date="2014" name="Int. J. Syst. Evol. Microbiol.">
        <title>Complete genome sequence of Corynebacterium casei LMG S-19264T (=DSM 44701T), isolated from a smear-ripened cheese.</title>
        <authorList>
            <consortium name="US DOE Joint Genome Institute (JGI-PGF)"/>
            <person name="Walter F."/>
            <person name="Albersmeier A."/>
            <person name="Kalinowski J."/>
            <person name="Ruckert C."/>
        </authorList>
    </citation>
    <scope>NUCLEOTIDE SEQUENCE</scope>
    <source>
        <strain evidence="10">CGMCC 4.7679</strain>
    </source>
</reference>
<evidence type="ECO:0000256" key="8">
    <source>
        <dbReference type="SAM" id="Phobius"/>
    </source>
</evidence>
<name>A0A8H9IZM5_9PSEU</name>
<accession>A0A8H9IZM5</accession>
<feature type="transmembrane region" description="Helical" evidence="8">
    <location>
        <begin position="263"/>
        <end position="279"/>
    </location>
</feature>
<keyword evidence="7 8" id="KW-0472">Membrane</keyword>
<dbReference type="AlphaFoldDB" id="A0A8H9IZM5"/>
<evidence type="ECO:0000313" key="10">
    <source>
        <dbReference type="EMBL" id="GHF62269.1"/>
    </source>
</evidence>
<dbReference type="GO" id="GO:0005886">
    <property type="term" value="C:plasma membrane"/>
    <property type="evidence" value="ECO:0007669"/>
    <property type="project" value="UniProtKB-SubCell"/>
</dbReference>
<keyword evidence="3" id="KW-0328">Glycosyltransferase</keyword>
<dbReference type="RefSeq" id="WP_145936837.1">
    <property type="nucleotide sequence ID" value="NZ_BNAV01000005.1"/>
</dbReference>
<evidence type="ECO:0000256" key="4">
    <source>
        <dbReference type="ARBA" id="ARBA00022679"/>
    </source>
</evidence>
<dbReference type="InterPro" id="IPR038731">
    <property type="entry name" value="RgtA/B/C-like"/>
</dbReference>
<comment type="subcellular location">
    <subcellularLocation>
        <location evidence="1">Cell membrane</location>
        <topology evidence="1">Multi-pass membrane protein</topology>
    </subcellularLocation>
</comment>
<evidence type="ECO:0000256" key="7">
    <source>
        <dbReference type="ARBA" id="ARBA00023136"/>
    </source>
</evidence>
<gene>
    <name evidence="10" type="ORF">GCM10017566_39750</name>
</gene>
<sequence>MQPARLAVPGIALLTGVLLLVASRNYGYFFDEAYFVVAGHDHLAWGYFDQPPLVPALAGLAQQLFPGSLVALRLPVTLAGAAGVWLAGMTAKELGGRVPAQVLAATAYALSGAVRVAHWLATYSLDPFFWTLILWLVVRWTRRRDDRLLLAAGVVTAFSLETKFLVPALWAALAVTSLLFGPRELLRRPLLWVGGLIAVLATVPTLVWQATHGWPYTHMQQVVAAEFPGLGGYLWDGLAGAGLLAGLPLLLFGLGWLLRSREYRFLGVTVLGLVVAFAVTSGRSYYLFSLYSVPFAAAAVGLQEIRWPRVLKWSGALVLAASVVNALLSIPVYPKAVAQRLPDVPFTVTAKTYVEADGLLVPLAQQIDQTYLALPPELRAHTAVLTDSYVFAAGVDMFGAAVPRAYSGHRGYYYFGKPPEQDDTVLFFGTQNPALQKAFTSAQPIVPDFATLYTGRTVSWEQLWPRLRTQ</sequence>
<dbReference type="Proteomes" id="UP000658656">
    <property type="component" value="Unassembled WGS sequence"/>
</dbReference>
<keyword evidence="6 8" id="KW-1133">Transmembrane helix</keyword>
<evidence type="ECO:0000256" key="3">
    <source>
        <dbReference type="ARBA" id="ARBA00022676"/>
    </source>
</evidence>
<feature type="transmembrane region" description="Helical" evidence="8">
    <location>
        <begin position="230"/>
        <end position="251"/>
    </location>
</feature>
<dbReference type="Pfam" id="PF13231">
    <property type="entry name" value="PMT_2"/>
    <property type="match status" value="1"/>
</dbReference>
<feature type="transmembrane region" description="Helical" evidence="8">
    <location>
        <begin position="190"/>
        <end position="210"/>
    </location>
</feature>
<comment type="caution">
    <text evidence="10">The sequence shown here is derived from an EMBL/GenBank/DDBJ whole genome shotgun (WGS) entry which is preliminary data.</text>
</comment>
<keyword evidence="5 8" id="KW-0812">Transmembrane</keyword>
<dbReference type="InterPro" id="IPR050297">
    <property type="entry name" value="LipidA_mod_glycosyltrf_83"/>
</dbReference>
<evidence type="ECO:0000256" key="6">
    <source>
        <dbReference type="ARBA" id="ARBA00022989"/>
    </source>
</evidence>
<dbReference type="PANTHER" id="PTHR33908">
    <property type="entry name" value="MANNOSYLTRANSFERASE YKCB-RELATED"/>
    <property type="match status" value="1"/>
</dbReference>
<keyword evidence="11" id="KW-1185">Reference proteome</keyword>
<dbReference type="PANTHER" id="PTHR33908:SF11">
    <property type="entry name" value="MEMBRANE PROTEIN"/>
    <property type="match status" value="1"/>
</dbReference>